<dbReference type="SUPFAM" id="SSF51735">
    <property type="entry name" value="NAD(P)-binding Rossmann-fold domains"/>
    <property type="match status" value="1"/>
</dbReference>
<proteinExistence type="inferred from homology"/>
<dbReference type="InterPro" id="IPR036291">
    <property type="entry name" value="NAD(P)-bd_dom_sf"/>
</dbReference>
<comment type="similarity">
    <text evidence="1">Belongs to the short-chain dehydrogenases/reductases (SDR) family.</text>
</comment>
<accession>A0A4U5NSH3</accession>
<dbReference type="Pfam" id="PF00106">
    <property type="entry name" value="adh_short"/>
    <property type="match status" value="1"/>
</dbReference>
<reference evidence="2" key="1">
    <citation type="submission" date="2018-10" db="EMBL/GenBank/DDBJ databases">
        <title>Population genomic analysis revealed the cold adaptation of white poplar.</title>
        <authorList>
            <person name="Liu Y.-J."/>
        </authorList>
    </citation>
    <scope>NUCLEOTIDE SEQUENCE [LARGE SCALE GENOMIC DNA]</scope>
    <source>
        <strain evidence="2">PAL-ZL1</strain>
    </source>
</reference>
<comment type="caution">
    <text evidence="2">The sequence shown here is derived from an EMBL/GenBank/DDBJ whole genome shotgun (WGS) entry which is preliminary data.</text>
</comment>
<dbReference type="STRING" id="43335.A0A4U5NSH3"/>
<organism evidence="2">
    <name type="scientific">Populus alba</name>
    <name type="common">White poplar</name>
    <dbReference type="NCBI Taxonomy" id="43335"/>
    <lineage>
        <taxon>Eukaryota</taxon>
        <taxon>Viridiplantae</taxon>
        <taxon>Streptophyta</taxon>
        <taxon>Embryophyta</taxon>
        <taxon>Tracheophyta</taxon>
        <taxon>Spermatophyta</taxon>
        <taxon>Magnoliopsida</taxon>
        <taxon>eudicotyledons</taxon>
        <taxon>Gunneridae</taxon>
        <taxon>Pentapetalae</taxon>
        <taxon>rosids</taxon>
        <taxon>fabids</taxon>
        <taxon>Malpighiales</taxon>
        <taxon>Salicaceae</taxon>
        <taxon>Saliceae</taxon>
        <taxon>Populus</taxon>
    </lineage>
</organism>
<dbReference type="PANTHER" id="PTHR42820">
    <property type="entry name" value="SHORT-CHAIN DEHYDROGENASE REDUCTASE"/>
    <property type="match status" value="1"/>
</dbReference>
<protein>
    <submittedName>
        <fullName evidence="2">Uncharacterized protein</fullName>
    </submittedName>
</protein>
<dbReference type="EMBL" id="RCHU01000935">
    <property type="protein sequence ID" value="TKR85863.1"/>
    <property type="molecule type" value="Genomic_DNA"/>
</dbReference>
<dbReference type="AlphaFoldDB" id="A0A4U5NSH3"/>
<dbReference type="InterPro" id="IPR002347">
    <property type="entry name" value="SDR_fam"/>
</dbReference>
<dbReference type="PANTHER" id="PTHR42820:SF1">
    <property type="entry name" value="SHORT-CHAIN DEHYDROGENASE_REDUCTASE FAMILY PROTEIN"/>
    <property type="match status" value="1"/>
</dbReference>
<name>A0A4U5NSH3_POPAL</name>
<sequence>MEYMNLLFTLLLESNDLDLDIRRAEFDRFSQKYSQWLIGEQILTYGECFTGLNSPRKALITGGSSCVGDSAAGLFAKHGAKVVIADIQDERGHSVCEELKIESASFVHVTLLKKKMLKIVLTQLLLKIN</sequence>
<evidence type="ECO:0000256" key="1">
    <source>
        <dbReference type="ARBA" id="ARBA00006484"/>
    </source>
</evidence>
<gene>
    <name evidence="2" type="ORF">D5086_0000244840</name>
</gene>
<dbReference type="Gene3D" id="3.40.50.720">
    <property type="entry name" value="NAD(P)-binding Rossmann-like Domain"/>
    <property type="match status" value="1"/>
</dbReference>
<evidence type="ECO:0000313" key="2">
    <source>
        <dbReference type="EMBL" id="TKR85863.1"/>
    </source>
</evidence>